<dbReference type="SMART" id="SM00335">
    <property type="entry name" value="ANX"/>
    <property type="match status" value="1"/>
</dbReference>
<evidence type="ECO:0000256" key="1">
    <source>
        <dbReference type="ARBA" id="ARBA00007831"/>
    </source>
</evidence>
<dbReference type="GO" id="GO:0001786">
    <property type="term" value="F:phosphatidylserine binding"/>
    <property type="evidence" value="ECO:0007669"/>
    <property type="project" value="TreeGrafter"/>
</dbReference>
<evidence type="ECO:0008006" key="6">
    <source>
        <dbReference type="Google" id="ProtNLM"/>
    </source>
</evidence>
<keyword evidence="3" id="KW-0041">Annexin</keyword>
<protein>
    <recommendedName>
        <fullName evidence="6">Annexin</fullName>
    </recommendedName>
</protein>
<keyword evidence="5" id="KW-1185">Reference proteome</keyword>
<dbReference type="GO" id="GO:0005544">
    <property type="term" value="F:calcium-dependent phospholipid binding"/>
    <property type="evidence" value="ECO:0007669"/>
    <property type="project" value="InterPro"/>
</dbReference>
<dbReference type="GO" id="GO:0005634">
    <property type="term" value="C:nucleus"/>
    <property type="evidence" value="ECO:0007669"/>
    <property type="project" value="TreeGrafter"/>
</dbReference>
<evidence type="ECO:0000256" key="3">
    <source>
        <dbReference type="ARBA" id="ARBA00023216"/>
    </source>
</evidence>
<evidence type="ECO:0000313" key="4">
    <source>
        <dbReference type="EMBL" id="VDN34558.1"/>
    </source>
</evidence>
<dbReference type="EMBL" id="UYRV01124862">
    <property type="protein sequence ID" value="VDN34558.1"/>
    <property type="molecule type" value="Genomic_DNA"/>
</dbReference>
<accession>A0A3P7NFZ8</accession>
<keyword evidence="2" id="KW-0677">Repeat</keyword>
<dbReference type="PANTHER" id="PTHR10502">
    <property type="entry name" value="ANNEXIN"/>
    <property type="match status" value="1"/>
</dbReference>
<comment type="similarity">
    <text evidence="1">Belongs to the annexin family.</text>
</comment>
<evidence type="ECO:0000313" key="5">
    <source>
        <dbReference type="Proteomes" id="UP000271889"/>
    </source>
</evidence>
<name>A0A3P7NFZ8_CYLGO</name>
<dbReference type="PANTHER" id="PTHR10502:SF102">
    <property type="entry name" value="ANNEXIN B11"/>
    <property type="match status" value="1"/>
</dbReference>
<dbReference type="OrthoDB" id="37886at2759"/>
<dbReference type="GO" id="GO:0005737">
    <property type="term" value="C:cytoplasm"/>
    <property type="evidence" value="ECO:0007669"/>
    <property type="project" value="TreeGrafter"/>
</dbReference>
<dbReference type="Proteomes" id="UP000271889">
    <property type="component" value="Unassembled WGS sequence"/>
</dbReference>
<gene>
    <name evidence="4" type="ORF">CGOC_LOCUS12672</name>
</gene>
<proteinExistence type="inferred from homology"/>
<dbReference type="Pfam" id="PF00191">
    <property type="entry name" value="Annexin"/>
    <property type="match status" value="1"/>
</dbReference>
<reference evidence="4 5" key="1">
    <citation type="submission" date="2018-11" db="EMBL/GenBank/DDBJ databases">
        <authorList>
            <consortium name="Pathogen Informatics"/>
        </authorList>
    </citation>
    <scope>NUCLEOTIDE SEQUENCE [LARGE SCALE GENOMIC DNA]</scope>
</reference>
<organism evidence="4 5">
    <name type="scientific">Cylicostephanus goldi</name>
    <name type="common">Nematode worm</name>
    <dbReference type="NCBI Taxonomy" id="71465"/>
    <lineage>
        <taxon>Eukaryota</taxon>
        <taxon>Metazoa</taxon>
        <taxon>Ecdysozoa</taxon>
        <taxon>Nematoda</taxon>
        <taxon>Chromadorea</taxon>
        <taxon>Rhabditida</taxon>
        <taxon>Rhabditina</taxon>
        <taxon>Rhabditomorpha</taxon>
        <taxon>Strongyloidea</taxon>
        <taxon>Strongylidae</taxon>
        <taxon>Cylicostephanus</taxon>
    </lineage>
</organism>
<dbReference type="InterPro" id="IPR037104">
    <property type="entry name" value="Annexin_sf"/>
</dbReference>
<dbReference type="GO" id="GO:0005886">
    <property type="term" value="C:plasma membrane"/>
    <property type="evidence" value="ECO:0007669"/>
    <property type="project" value="TreeGrafter"/>
</dbReference>
<evidence type="ECO:0000256" key="2">
    <source>
        <dbReference type="ARBA" id="ARBA00022737"/>
    </source>
</evidence>
<dbReference type="InterPro" id="IPR018502">
    <property type="entry name" value="Annexin_repeat"/>
</dbReference>
<dbReference type="SUPFAM" id="SSF47874">
    <property type="entry name" value="Annexin"/>
    <property type="match status" value="1"/>
</dbReference>
<dbReference type="GO" id="GO:0012506">
    <property type="term" value="C:vesicle membrane"/>
    <property type="evidence" value="ECO:0007669"/>
    <property type="project" value="TreeGrafter"/>
</dbReference>
<dbReference type="PROSITE" id="PS51897">
    <property type="entry name" value="ANNEXIN_2"/>
    <property type="match status" value="1"/>
</dbReference>
<dbReference type="GO" id="GO:0005509">
    <property type="term" value="F:calcium ion binding"/>
    <property type="evidence" value="ECO:0007669"/>
    <property type="project" value="InterPro"/>
</dbReference>
<sequence>MNDLIRLIVSRSEYDMVDIKKQFQELYKTSLEEMIKAHCSGICKDVLVALVRGTNDDLLRKPSLLCTCTHKLQ</sequence>
<dbReference type="Gene3D" id="1.10.220.10">
    <property type="entry name" value="Annexin"/>
    <property type="match status" value="1"/>
</dbReference>
<dbReference type="AlphaFoldDB" id="A0A3P7NFZ8"/>